<dbReference type="PANTHER" id="PTHR11228:SF7">
    <property type="entry name" value="PQQA PEPTIDE CYCLASE"/>
    <property type="match status" value="1"/>
</dbReference>
<dbReference type="AlphaFoldDB" id="A0A1Y5FCW6"/>
<evidence type="ECO:0000256" key="6">
    <source>
        <dbReference type="ARBA" id="ARBA00023014"/>
    </source>
</evidence>
<dbReference type="SFLD" id="SFLDG01387">
    <property type="entry name" value="BtrN-like_SPASM_domain_contain"/>
    <property type="match status" value="1"/>
</dbReference>
<comment type="cofactor">
    <cofactor evidence="1">
        <name>[4Fe-4S] cluster</name>
        <dbReference type="ChEBI" id="CHEBI:49883"/>
    </cofactor>
</comment>
<dbReference type="GO" id="GO:0051539">
    <property type="term" value="F:4 iron, 4 sulfur cluster binding"/>
    <property type="evidence" value="ECO:0007669"/>
    <property type="project" value="UniProtKB-KW"/>
</dbReference>
<dbReference type="PIRSF" id="PIRSF037420">
    <property type="entry name" value="PQQ_syn_pqqE"/>
    <property type="match status" value="1"/>
</dbReference>
<sequence length="352" mass="39905">MSKKDLKPQTSLITESYKLAFEDYIPLNTTIEITQNCNFRCDHCYNFDRSKEMPKEIKENALSDAEILQTIKQLSDLGCLYLNLSGGEALTHPALLKFVEFAKSEHLHVRLKTNGSLLTTNMVEKLYHAGLDGLDLSLYGDNEKTYQEFTGSKLFKKSIEGLERAKEIGLDTHMSIILHRENIDQLDSMIQLAENLEIPYQASYEVTKRYDDSTGSRENELTIEQFETLLKGPHSHLFNTDNSDRALQCSCARSICGISSTGIVYPCIGAPINSGDLRKQSLKDIWENSSEFKKIRKLEEKDFMSCMECDVIEYCSRSSGSIYINTGDYTGCDQSIYEQAKSRKKFSLASSD</sequence>
<evidence type="ECO:0000256" key="3">
    <source>
        <dbReference type="ARBA" id="ARBA00022691"/>
    </source>
</evidence>
<dbReference type="PROSITE" id="PS51918">
    <property type="entry name" value="RADICAL_SAM"/>
    <property type="match status" value="1"/>
</dbReference>
<dbReference type="Proteomes" id="UP000196531">
    <property type="component" value="Unassembled WGS sequence"/>
</dbReference>
<dbReference type="SFLD" id="SFLDG01067">
    <property type="entry name" value="SPASM/twitch_domain_containing"/>
    <property type="match status" value="2"/>
</dbReference>
<name>A0A1Y5FCW6_9BACT</name>
<dbReference type="EMBL" id="MAAO01000006">
    <property type="protein sequence ID" value="OUR96690.1"/>
    <property type="molecule type" value="Genomic_DNA"/>
</dbReference>
<evidence type="ECO:0000256" key="5">
    <source>
        <dbReference type="ARBA" id="ARBA00023004"/>
    </source>
</evidence>
<keyword evidence="6" id="KW-0411">Iron-sulfur</keyword>
<keyword evidence="3" id="KW-0949">S-adenosyl-L-methionine</keyword>
<comment type="caution">
    <text evidence="8">The sequence shown here is derived from an EMBL/GenBank/DDBJ whole genome shotgun (WGS) entry which is preliminary data.</text>
</comment>
<dbReference type="Gene3D" id="3.20.20.70">
    <property type="entry name" value="Aldolase class I"/>
    <property type="match status" value="1"/>
</dbReference>
<evidence type="ECO:0000313" key="8">
    <source>
        <dbReference type="EMBL" id="OUR96690.1"/>
    </source>
</evidence>
<dbReference type="InterPro" id="IPR034391">
    <property type="entry name" value="AdoMet-like_SPASM_containing"/>
</dbReference>
<dbReference type="PANTHER" id="PTHR11228">
    <property type="entry name" value="RADICAL SAM DOMAIN PROTEIN"/>
    <property type="match status" value="1"/>
</dbReference>
<protein>
    <recommendedName>
        <fullName evidence="7">Radical SAM core domain-containing protein</fullName>
    </recommendedName>
</protein>
<proteinExistence type="predicted"/>
<evidence type="ECO:0000256" key="2">
    <source>
        <dbReference type="ARBA" id="ARBA00022485"/>
    </source>
</evidence>
<evidence type="ECO:0000259" key="7">
    <source>
        <dbReference type="PROSITE" id="PS51918"/>
    </source>
</evidence>
<dbReference type="InterPro" id="IPR023885">
    <property type="entry name" value="4Fe4S-binding_SPASM_dom"/>
</dbReference>
<dbReference type="SFLD" id="SFLDG01386">
    <property type="entry name" value="main_SPASM_domain-containing"/>
    <property type="match status" value="1"/>
</dbReference>
<dbReference type="Pfam" id="PF13186">
    <property type="entry name" value="SPASM"/>
    <property type="match status" value="1"/>
</dbReference>
<dbReference type="SUPFAM" id="SSF102114">
    <property type="entry name" value="Radical SAM enzymes"/>
    <property type="match status" value="1"/>
</dbReference>
<keyword evidence="4" id="KW-0479">Metal-binding</keyword>
<gene>
    <name evidence="8" type="ORF">A9Q84_10125</name>
</gene>
<evidence type="ECO:0000313" key="9">
    <source>
        <dbReference type="Proteomes" id="UP000196531"/>
    </source>
</evidence>
<organism evidence="8 9">
    <name type="scientific">Halobacteriovorax marinus</name>
    <dbReference type="NCBI Taxonomy" id="97084"/>
    <lineage>
        <taxon>Bacteria</taxon>
        <taxon>Pseudomonadati</taxon>
        <taxon>Bdellovibrionota</taxon>
        <taxon>Bacteriovoracia</taxon>
        <taxon>Bacteriovoracales</taxon>
        <taxon>Halobacteriovoraceae</taxon>
        <taxon>Halobacteriovorax</taxon>
    </lineage>
</organism>
<dbReference type="InterPro" id="IPR017200">
    <property type="entry name" value="PqqE-like"/>
</dbReference>
<dbReference type="InterPro" id="IPR007197">
    <property type="entry name" value="rSAM"/>
</dbReference>
<dbReference type="GO" id="GO:0046872">
    <property type="term" value="F:metal ion binding"/>
    <property type="evidence" value="ECO:0007669"/>
    <property type="project" value="UniProtKB-KW"/>
</dbReference>
<dbReference type="InterPro" id="IPR050377">
    <property type="entry name" value="Radical_SAM_PqqE_MftC-like"/>
</dbReference>
<dbReference type="CDD" id="cd01335">
    <property type="entry name" value="Radical_SAM"/>
    <property type="match status" value="1"/>
</dbReference>
<dbReference type="InterPro" id="IPR058240">
    <property type="entry name" value="rSAM_sf"/>
</dbReference>
<feature type="domain" description="Radical SAM core" evidence="7">
    <location>
        <begin position="23"/>
        <end position="241"/>
    </location>
</feature>
<reference evidence="9" key="1">
    <citation type="journal article" date="2017" name="Proc. Natl. Acad. Sci. U.S.A.">
        <title>Simulation of Deepwater Horizon oil plume reveals substrate specialization within a complex community of hydrocarbon-degraders.</title>
        <authorList>
            <person name="Hu P."/>
            <person name="Dubinsky E.A."/>
            <person name="Probst A.J."/>
            <person name="Wang J."/>
            <person name="Sieber C.M.K."/>
            <person name="Tom L.M."/>
            <person name="Gardinali P."/>
            <person name="Banfield J.F."/>
            <person name="Atlas R.M."/>
            <person name="Andersen G.L."/>
        </authorList>
    </citation>
    <scope>NUCLEOTIDE SEQUENCE [LARGE SCALE GENOMIC DNA]</scope>
</reference>
<evidence type="ECO:0000256" key="4">
    <source>
        <dbReference type="ARBA" id="ARBA00022723"/>
    </source>
</evidence>
<dbReference type="SFLD" id="SFLDS00029">
    <property type="entry name" value="Radical_SAM"/>
    <property type="match status" value="2"/>
</dbReference>
<evidence type="ECO:0000256" key="1">
    <source>
        <dbReference type="ARBA" id="ARBA00001966"/>
    </source>
</evidence>
<keyword evidence="2" id="KW-0004">4Fe-4S</keyword>
<dbReference type="InterPro" id="IPR013785">
    <property type="entry name" value="Aldolase_TIM"/>
</dbReference>
<dbReference type="GO" id="GO:0003824">
    <property type="term" value="F:catalytic activity"/>
    <property type="evidence" value="ECO:0007669"/>
    <property type="project" value="InterPro"/>
</dbReference>
<dbReference type="Pfam" id="PF04055">
    <property type="entry name" value="Radical_SAM"/>
    <property type="match status" value="1"/>
</dbReference>
<accession>A0A1Y5FCW6</accession>
<keyword evidence="5" id="KW-0408">Iron</keyword>